<organism evidence="8 9">
    <name type="scientific">Nonomuraea fuscirosea</name>
    <dbReference type="NCBI Taxonomy" id="1291556"/>
    <lineage>
        <taxon>Bacteria</taxon>
        <taxon>Bacillati</taxon>
        <taxon>Actinomycetota</taxon>
        <taxon>Actinomycetes</taxon>
        <taxon>Streptosporangiales</taxon>
        <taxon>Streptosporangiaceae</taxon>
        <taxon>Nonomuraea</taxon>
    </lineage>
</organism>
<dbReference type="PANTHER" id="PTHR43350">
    <property type="entry name" value="NAD-DEPENDENT ALCOHOL DEHYDROGENASE"/>
    <property type="match status" value="1"/>
</dbReference>
<dbReference type="GO" id="GO:0008270">
    <property type="term" value="F:zinc ion binding"/>
    <property type="evidence" value="ECO:0007669"/>
    <property type="project" value="InterPro"/>
</dbReference>
<feature type="domain" description="Enoyl reductase (ER)" evidence="7">
    <location>
        <begin position="13"/>
        <end position="332"/>
    </location>
</feature>
<dbReference type="SUPFAM" id="SSF51735">
    <property type="entry name" value="NAD(P)-binding Rossmann-fold domains"/>
    <property type="match status" value="1"/>
</dbReference>
<name>A0A2T0MQI5_9ACTN</name>
<dbReference type="EMBL" id="PVNG01000017">
    <property type="protein sequence ID" value="PRX60419.1"/>
    <property type="molecule type" value="Genomic_DNA"/>
</dbReference>
<dbReference type="Proteomes" id="UP000238312">
    <property type="component" value="Unassembled WGS sequence"/>
</dbReference>
<evidence type="ECO:0000256" key="4">
    <source>
        <dbReference type="ARBA" id="ARBA00022833"/>
    </source>
</evidence>
<comment type="cofactor">
    <cofactor evidence="1 6">
        <name>Zn(2+)</name>
        <dbReference type="ChEBI" id="CHEBI:29105"/>
    </cofactor>
</comment>
<dbReference type="SMART" id="SM00829">
    <property type="entry name" value="PKS_ER"/>
    <property type="match status" value="1"/>
</dbReference>
<dbReference type="PANTHER" id="PTHR43350:SF17">
    <property type="entry name" value="NAD-DEPENDENT ALCOHOL DEHYDROGENASE"/>
    <property type="match status" value="1"/>
</dbReference>
<evidence type="ECO:0000256" key="6">
    <source>
        <dbReference type="RuleBase" id="RU361277"/>
    </source>
</evidence>
<keyword evidence="9" id="KW-1185">Reference proteome</keyword>
<evidence type="ECO:0000256" key="1">
    <source>
        <dbReference type="ARBA" id="ARBA00001947"/>
    </source>
</evidence>
<dbReference type="Pfam" id="PF00107">
    <property type="entry name" value="ADH_zinc_N"/>
    <property type="match status" value="1"/>
</dbReference>
<accession>A0A2T0MQI5</accession>
<dbReference type="InterPro" id="IPR013154">
    <property type="entry name" value="ADH-like_N"/>
</dbReference>
<evidence type="ECO:0000259" key="7">
    <source>
        <dbReference type="SMART" id="SM00829"/>
    </source>
</evidence>
<dbReference type="OrthoDB" id="4190732at2"/>
<dbReference type="CDD" id="cd08254">
    <property type="entry name" value="hydroxyacyl_CoA_DH"/>
    <property type="match status" value="1"/>
</dbReference>
<evidence type="ECO:0000256" key="2">
    <source>
        <dbReference type="ARBA" id="ARBA00008072"/>
    </source>
</evidence>
<evidence type="ECO:0000313" key="9">
    <source>
        <dbReference type="Proteomes" id="UP000238312"/>
    </source>
</evidence>
<dbReference type="PROSITE" id="PS00059">
    <property type="entry name" value="ADH_ZINC"/>
    <property type="match status" value="1"/>
</dbReference>
<dbReference type="InterPro" id="IPR036291">
    <property type="entry name" value="NAD(P)-bd_dom_sf"/>
</dbReference>
<dbReference type="Gene3D" id="3.90.180.10">
    <property type="entry name" value="Medium-chain alcohol dehydrogenases, catalytic domain"/>
    <property type="match status" value="1"/>
</dbReference>
<comment type="similarity">
    <text evidence="2 6">Belongs to the zinc-containing alcohol dehydrogenase family.</text>
</comment>
<dbReference type="InterPro" id="IPR011032">
    <property type="entry name" value="GroES-like_sf"/>
</dbReference>
<sequence length="334" mass="34247">MAEMLAARLHIPSREIRMEEVPVPEPGSGQVRVEVRAAGVCLSDVHLTDGTLTPRLLKGDVVTLGHEVSGVIDALGAGVTGWAVGDRVVLQAGEADGSGTRGVDFDGGYAEYTLATPRSLAPMPAGLPFEQACIIPDAVSTPWAAISATAAVRPGEAVAVWGIGGLGAHAVQLLRLIGAAPVIAIDPLPAARARGISAGADAVLDPADPRLREIVSTMTGGQGLDAAFDFAGVAAAREQAMLLLGKGGRLIVVGLANGPLTVPNDIALAYFGQSVRGHYGSHPDHLHQLIGLSVRGRLDLAGSISDVLPLAEAPVALGRLARKEGDPVRLILRP</sequence>
<dbReference type="SUPFAM" id="SSF50129">
    <property type="entry name" value="GroES-like"/>
    <property type="match status" value="1"/>
</dbReference>
<reference evidence="8 9" key="1">
    <citation type="submission" date="2018-03" db="EMBL/GenBank/DDBJ databases">
        <title>Genomic Encyclopedia of Type Strains, Phase III (KMG-III): the genomes of soil and plant-associated and newly described type strains.</title>
        <authorList>
            <person name="Whitman W."/>
        </authorList>
    </citation>
    <scope>NUCLEOTIDE SEQUENCE [LARGE SCALE GENOMIC DNA]</scope>
    <source>
        <strain evidence="8 9">CGMCC 4.7104</strain>
    </source>
</reference>
<dbReference type="InterPro" id="IPR020843">
    <property type="entry name" value="ER"/>
</dbReference>
<evidence type="ECO:0000313" key="8">
    <source>
        <dbReference type="EMBL" id="PRX60419.1"/>
    </source>
</evidence>
<comment type="caution">
    <text evidence="8">The sequence shown here is derived from an EMBL/GenBank/DDBJ whole genome shotgun (WGS) entry which is preliminary data.</text>
</comment>
<keyword evidence="5" id="KW-0560">Oxidoreductase</keyword>
<protein>
    <submittedName>
        <fullName evidence="8">D-arabinose 1-dehydrogenase-like Zn-dependent alcohol dehydrogenase</fullName>
    </submittedName>
</protein>
<dbReference type="AlphaFoldDB" id="A0A2T0MQI5"/>
<keyword evidence="4 6" id="KW-0862">Zinc</keyword>
<evidence type="ECO:0000256" key="3">
    <source>
        <dbReference type="ARBA" id="ARBA00022723"/>
    </source>
</evidence>
<proteinExistence type="inferred from homology"/>
<dbReference type="Pfam" id="PF08240">
    <property type="entry name" value="ADH_N"/>
    <property type="match status" value="1"/>
</dbReference>
<evidence type="ECO:0000256" key="5">
    <source>
        <dbReference type="ARBA" id="ARBA00023002"/>
    </source>
</evidence>
<dbReference type="InterPro" id="IPR002328">
    <property type="entry name" value="ADH_Zn_CS"/>
</dbReference>
<dbReference type="GO" id="GO:0016491">
    <property type="term" value="F:oxidoreductase activity"/>
    <property type="evidence" value="ECO:0007669"/>
    <property type="project" value="UniProtKB-KW"/>
</dbReference>
<dbReference type="RefSeq" id="WP_106247283.1">
    <property type="nucleotide sequence ID" value="NZ_JBFAIL010000061.1"/>
</dbReference>
<gene>
    <name evidence="8" type="ORF">B0I32_117186</name>
</gene>
<dbReference type="InterPro" id="IPR013149">
    <property type="entry name" value="ADH-like_C"/>
</dbReference>
<keyword evidence="3 6" id="KW-0479">Metal-binding</keyword>